<dbReference type="EMBL" id="JARGDH010000001">
    <property type="protein sequence ID" value="KAL0278092.1"/>
    <property type="molecule type" value="Genomic_DNA"/>
</dbReference>
<feature type="region of interest" description="Disordered" evidence="1">
    <location>
        <begin position="1"/>
        <end position="29"/>
    </location>
</feature>
<protein>
    <recommendedName>
        <fullName evidence="2">Reverse transcriptase domain-containing protein</fullName>
    </recommendedName>
</protein>
<organism evidence="3">
    <name type="scientific">Menopon gallinae</name>
    <name type="common">poultry shaft louse</name>
    <dbReference type="NCBI Taxonomy" id="328185"/>
    <lineage>
        <taxon>Eukaryota</taxon>
        <taxon>Metazoa</taxon>
        <taxon>Ecdysozoa</taxon>
        <taxon>Arthropoda</taxon>
        <taxon>Hexapoda</taxon>
        <taxon>Insecta</taxon>
        <taxon>Pterygota</taxon>
        <taxon>Neoptera</taxon>
        <taxon>Paraneoptera</taxon>
        <taxon>Psocodea</taxon>
        <taxon>Troctomorpha</taxon>
        <taxon>Phthiraptera</taxon>
        <taxon>Amblycera</taxon>
        <taxon>Menoponidae</taxon>
        <taxon>Menopon</taxon>
    </lineage>
</organism>
<accession>A0AAW2I8P3</accession>
<dbReference type="InterPro" id="IPR000477">
    <property type="entry name" value="RT_dom"/>
</dbReference>
<evidence type="ECO:0000313" key="3">
    <source>
        <dbReference type="EMBL" id="KAL0278092.1"/>
    </source>
</evidence>
<dbReference type="GO" id="GO:0071897">
    <property type="term" value="P:DNA biosynthetic process"/>
    <property type="evidence" value="ECO:0007669"/>
    <property type="project" value="UniProtKB-ARBA"/>
</dbReference>
<dbReference type="PANTHER" id="PTHR19446">
    <property type="entry name" value="REVERSE TRANSCRIPTASES"/>
    <property type="match status" value="1"/>
</dbReference>
<evidence type="ECO:0000256" key="1">
    <source>
        <dbReference type="SAM" id="MobiDB-lite"/>
    </source>
</evidence>
<sequence>MASSRNIRDGQRTRQGPTDRRLKNEVRKGRSAIAREKTEDNLRNFRTVRNRYVAALRKARRQSWRDRVTADGRGNVWGVAYKCIRGKMKERGAGIVSLGDGLVHTPAREGGRRCWRGFCLGIRDGVLDEGGISVDECKGVFWDMHPKKAPGPDGVRGWMVRAGWEIVSGEIVRIFNQCWEKRKFLRDWKIGRMVLIPKKDGGLRPLTMLSVIGKGFEKILRDRIDAHMDRVGGVHPHQYGFVVGKSTVDAMLAVQQHVRTATAKYVVGIFVDIAGAFDNAWWPCVLLELRGLRVSAAIYDLVCDYFRCRVTSVAGGSSDAPGRLLERGCPQGSVLGPTLWKLVMNSFLRLDWGRGNLAIAYADDGVILVGADSRRQLEVDIPVALERLRRWAGSIKLRVSPTKTKMLLLKGRTFIDHPLGAWYEGVRIRATHYVDYLGVRWGIRGDVQLHVAAVADKGSAFAGVLRRFGGFGWGYGHRGRATLYRAVFLGFTTYAARVWGVNLRVRDRRKLLSSQRSVLISATCCFRTASGEALCVVAGEMPLDIVVWERAQN</sequence>
<dbReference type="Pfam" id="PF00078">
    <property type="entry name" value="RVT_1"/>
    <property type="match status" value="1"/>
</dbReference>
<dbReference type="SUPFAM" id="SSF56672">
    <property type="entry name" value="DNA/RNA polymerases"/>
    <property type="match status" value="1"/>
</dbReference>
<dbReference type="PROSITE" id="PS50878">
    <property type="entry name" value="RT_POL"/>
    <property type="match status" value="1"/>
</dbReference>
<feature type="domain" description="Reverse transcriptase" evidence="2">
    <location>
        <begin position="177"/>
        <end position="441"/>
    </location>
</feature>
<evidence type="ECO:0000259" key="2">
    <source>
        <dbReference type="PROSITE" id="PS50878"/>
    </source>
</evidence>
<dbReference type="CDD" id="cd01650">
    <property type="entry name" value="RT_nLTR_like"/>
    <property type="match status" value="1"/>
</dbReference>
<gene>
    <name evidence="3" type="ORF">PYX00_000001</name>
</gene>
<name>A0AAW2I8P3_9NEOP</name>
<proteinExistence type="predicted"/>
<comment type="caution">
    <text evidence="3">The sequence shown here is derived from an EMBL/GenBank/DDBJ whole genome shotgun (WGS) entry which is preliminary data.</text>
</comment>
<dbReference type="AlphaFoldDB" id="A0AAW2I8P3"/>
<dbReference type="InterPro" id="IPR043502">
    <property type="entry name" value="DNA/RNA_pol_sf"/>
</dbReference>
<reference evidence="3" key="1">
    <citation type="journal article" date="2024" name="Gigascience">
        <title>Chromosome-level genome of the poultry shaft louse Menopon gallinae provides insight into the host-switching and adaptive evolution of parasitic lice.</title>
        <authorList>
            <person name="Xu Y."/>
            <person name="Ma L."/>
            <person name="Liu S."/>
            <person name="Liang Y."/>
            <person name="Liu Q."/>
            <person name="He Z."/>
            <person name="Tian L."/>
            <person name="Duan Y."/>
            <person name="Cai W."/>
            <person name="Li H."/>
            <person name="Song F."/>
        </authorList>
    </citation>
    <scope>NUCLEOTIDE SEQUENCE</scope>
    <source>
        <strain evidence="3">Cailab_2023a</strain>
    </source>
</reference>